<reference evidence="3" key="1">
    <citation type="submission" date="2018-05" db="EMBL/GenBank/DDBJ databases">
        <authorList>
            <person name="Lanie J.A."/>
            <person name="Ng W.-L."/>
            <person name="Kazmierczak K.M."/>
            <person name="Andrzejewski T.M."/>
            <person name="Davidsen T.M."/>
            <person name="Wayne K.J."/>
            <person name="Tettelin H."/>
            <person name="Glass J.I."/>
            <person name="Rusch D."/>
            <person name="Podicherti R."/>
            <person name="Tsui H.-C.T."/>
            <person name="Winkler M.E."/>
        </authorList>
    </citation>
    <scope>NUCLEOTIDE SEQUENCE</scope>
</reference>
<feature type="non-terminal residue" evidence="3">
    <location>
        <position position="79"/>
    </location>
</feature>
<sequence>MNRASPEIGDFFKYLADERQLSPNTVKAYRSDLAQLIEFLDDYLGKSDWRWSDPEVDRLALRGFLGWCGRKGLSRRTVG</sequence>
<name>A0A382THE4_9ZZZZ</name>
<dbReference type="InterPro" id="IPR044068">
    <property type="entry name" value="CB"/>
</dbReference>
<evidence type="ECO:0000256" key="1">
    <source>
        <dbReference type="ARBA" id="ARBA00023125"/>
    </source>
</evidence>
<dbReference type="GO" id="GO:0015074">
    <property type="term" value="P:DNA integration"/>
    <property type="evidence" value="ECO:0007669"/>
    <property type="project" value="InterPro"/>
</dbReference>
<gene>
    <name evidence="3" type="ORF">METZ01_LOCUS374384</name>
</gene>
<accession>A0A382THE4</accession>
<dbReference type="GO" id="GO:0003677">
    <property type="term" value="F:DNA binding"/>
    <property type="evidence" value="ECO:0007669"/>
    <property type="project" value="UniProtKB-KW"/>
</dbReference>
<keyword evidence="1" id="KW-0238">DNA-binding</keyword>
<evidence type="ECO:0000313" key="3">
    <source>
        <dbReference type="EMBL" id="SVD21530.1"/>
    </source>
</evidence>
<evidence type="ECO:0000259" key="2">
    <source>
        <dbReference type="PROSITE" id="PS51900"/>
    </source>
</evidence>
<organism evidence="3">
    <name type="scientific">marine metagenome</name>
    <dbReference type="NCBI Taxonomy" id="408172"/>
    <lineage>
        <taxon>unclassified sequences</taxon>
        <taxon>metagenomes</taxon>
        <taxon>ecological metagenomes</taxon>
    </lineage>
</organism>
<dbReference type="EMBL" id="UINC01136641">
    <property type="protein sequence ID" value="SVD21530.1"/>
    <property type="molecule type" value="Genomic_DNA"/>
</dbReference>
<dbReference type="SUPFAM" id="SSF47823">
    <property type="entry name" value="lambda integrase-like, N-terminal domain"/>
    <property type="match status" value="1"/>
</dbReference>
<dbReference type="PROSITE" id="PS51900">
    <property type="entry name" value="CB"/>
    <property type="match status" value="1"/>
</dbReference>
<dbReference type="AlphaFoldDB" id="A0A382THE4"/>
<feature type="domain" description="Core-binding (CB)" evidence="2">
    <location>
        <begin position="2"/>
        <end position="79"/>
    </location>
</feature>
<dbReference type="Gene3D" id="1.10.150.130">
    <property type="match status" value="1"/>
</dbReference>
<dbReference type="Pfam" id="PF02899">
    <property type="entry name" value="Phage_int_SAM_1"/>
    <property type="match status" value="1"/>
</dbReference>
<proteinExistence type="predicted"/>
<protein>
    <recommendedName>
        <fullName evidence="2">Core-binding (CB) domain-containing protein</fullName>
    </recommendedName>
</protein>
<dbReference type="InterPro" id="IPR004107">
    <property type="entry name" value="Integrase_SAM-like_N"/>
</dbReference>
<dbReference type="InterPro" id="IPR010998">
    <property type="entry name" value="Integrase_recombinase_N"/>
</dbReference>